<keyword evidence="2" id="KW-1133">Transmembrane helix</keyword>
<sequence>MKKSNSILMIIVIVIIASLIVWKIGIPNLSSKNKEISSEKVSKKVKKESKKIKKKETRESKSSSSTETSSSMESEPSSESSSESTSSVQPSVKYPALQKYAGKTYYAVDRDSAEVPDMFPTSFTITSDTEALNVDGKQELIRNVTSDSGFIALTGEMGHSMGTTLSFEFRPLGGSDSDAVEVLNQGQRLAYSTTMPE</sequence>
<dbReference type="RefSeq" id="WP_004563846.1">
    <property type="nucleotide sequence ID" value="NZ_JAQEHZ010000007.1"/>
</dbReference>
<evidence type="ECO:0000313" key="3">
    <source>
        <dbReference type="EMBL" id="OQR24902.1"/>
    </source>
</evidence>
<organism evidence="3 4">
    <name type="scientific">Ligilactobacillus salivarius</name>
    <dbReference type="NCBI Taxonomy" id="1624"/>
    <lineage>
        <taxon>Bacteria</taxon>
        <taxon>Bacillati</taxon>
        <taxon>Bacillota</taxon>
        <taxon>Bacilli</taxon>
        <taxon>Lactobacillales</taxon>
        <taxon>Lactobacillaceae</taxon>
        <taxon>Ligilactobacillus</taxon>
    </lineage>
</organism>
<comment type="caution">
    <text evidence="3">The sequence shown here is derived from an EMBL/GenBank/DDBJ whole genome shotgun (WGS) entry which is preliminary data.</text>
</comment>
<dbReference type="Proteomes" id="UP000192353">
    <property type="component" value="Unassembled WGS sequence"/>
</dbReference>
<evidence type="ECO:0000256" key="2">
    <source>
        <dbReference type="SAM" id="Phobius"/>
    </source>
</evidence>
<protein>
    <submittedName>
        <fullName evidence="3">Uncharacterized protein</fullName>
    </submittedName>
</protein>
<keyword evidence="2" id="KW-0812">Transmembrane</keyword>
<feature type="region of interest" description="Disordered" evidence="1">
    <location>
        <begin position="33"/>
        <end position="90"/>
    </location>
</feature>
<feature type="compositionally biased region" description="Low complexity" evidence="1">
    <location>
        <begin position="62"/>
        <end position="90"/>
    </location>
</feature>
<feature type="compositionally biased region" description="Basic and acidic residues" evidence="1">
    <location>
        <begin position="33"/>
        <end position="42"/>
    </location>
</feature>
<dbReference type="EMBL" id="NBEY01000055">
    <property type="protein sequence ID" value="OQR24902.1"/>
    <property type="molecule type" value="Genomic_DNA"/>
</dbReference>
<gene>
    <name evidence="3" type="ORF">B6U37_07870</name>
</gene>
<evidence type="ECO:0000256" key="1">
    <source>
        <dbReference type="SAM" id="MobiDB-lite"/>
    </source>
</evidence>
<feature type="transmembrane region" description="Helical" evidence="2">
    <location>
        <begin position="6"/>
        <end position="26"/>
    </location>
</feature>
<evidence type="ECO:0000313" key="4">
    <source>
        <dbReference type="Proteomes" id="UP000192353"/>
    </source>
</evidence>
<accession>A0A1V9SYW8</accession>
<reference evidence="3 4" key="1">
    <citation type="submission" date="2017-03" db="EMBL/GenBank/DDBJ databases">
        <title>Phylogenomics and comparative genomics of Lactobacillus salivarius, a mammalian gut commensal.</title>
        <authorList>
            <person name="Harris H.M."/>
        </authorList>
    </citation>
    <scope>NUCLEOTIDE SEQUENCE [LARGE SCALE GENOMIC DNA]</scope>
    <source>
        <strain evidence="3 4">AH4231</strain>
    </source>
</reference>
<dbReference type="AlphaFoldDB" id="A0A1V9SYW8"/>
<keyword evidence="2" id="KW-0472">Membrane</keyword>
<proteinExistence type="predicted"/>
<feature type="compositionally biased region" description="Basic residues" evidence="1">
    <location>
        <begin position="43"/>
        <end position="55"/>
    </location>
</feature>
<name>A0A1V9SYW8_9LACO</name>